<dbReference type="Gene3D" id="1.10.150.20">
    <property type="entry name" value="5' to 3' exonuclease, C-terminal subdomain"/>
    <property type="match status" value="1"/>
</dbReference>
<dbReference type="Pfam" id="PF02151">
    <property type="entry name" value="UVR"/>
    <property type="match status" value="1"/>
</dbReference>
<keyword evidence="6 7" id="KW-0742">SOS response</keyword>
<dbReference type="FunFam" id="3.40.1440.10:FF:000001">
    <property type="entry name" value="UvrABC system protein C"/>
    <property type="match status" value="1"/>
</dbReference>
<keyword evidence="1 7" id="KW-0963">Cytoplasm</keyword>
<comment type="subcellular location">
    <subcellularLocation>
        <location evidence="7">Cytoplasm</location>
    </subcellularLocation>
</comment>
<evidence type="ECO:0000313" key="12">
    <source>
        <dbReference type="Proteomes" id="UP000288096"/>
    </source>
</evidence>
<dbReference type="GO" id="GO:0003677">
    <property type="term" value="F:DNA binding"/>
    <property type="evidence" value="ECO:0007669"/>
    <property type="project" value="UniProtKB-UniRule"/>
</dbReference>
<organism evidence="11 12">
    <name type="scientific">Desulfonema ishimotonii</name>
    <dbReference type="NCBI Taxonomy" id="45657"/>
    <lineage>
        <taxon>Bacteria</taxon>
        <taxon>Pseudomonadati</taxon>
        <taxon>Thermodesulfobacteriota</taxon>
        <taxon>Desulfobacteria</taxon>
        <taxon>Desulfobacterales</taxon>
        <taxon>Desulfococcaceae</taxon>
        <taxon>Desulfonema</taxon>
    </lineage>
</organism>
<dbReference type="InterPro" id="IPR038476">
    <property type="entry name" value="UvrC_RNase_H_dom_sf"/>
</dbReference>
<dbReference type="Gene3D" id="3.30.420.340">
    <property type="entry name" value="UvrC, RNAse H endonuclease domain"/>
    <property type="match status" value="1"/>
</dbReference>
<protein>
    <recommendedName>
        <fullName evidence="7">UvrABC system protein C</fullName>
        <shortName evidence="7">Protein UvrC</shortName>
    </recommendedName>
    <alternativeName>
        <fullName evidence="7">Excinuclease ABC subunit C</fullName>
    </alternativeName>
</protein>
<dbReference type="OrthoDB" id="9804933at2"/>
<evidence type="ECO:0000256" key="1">
    <source>
        <dbReference type="ARBA" id="ARBA00022490"/>
    </source>
</evidence>
<dbReference type="GO" id="GO:0009432">
    <property type="term" value="P:SOS response"/>
    <property type="evidence" value="ECO:0007669"/>
    <property type="project" value="UniProtKB-UniRule"/>
</dbReference>
<feature type="domain" description="GIY-YIG" evidence="9">
    <location>
        <begin position="13"/>
        <end position="92"/>
    </location>
</feature>
<dbReference type="Proteomes" id="UP000288096">
    <property type="component" value="Unassembled WGS sequence"/>
</dbReference>
<evidence type="ECO:0000259" key="8">
    <source>
        <dbReference type="PROSITE" id="PS50151"/>
    </source>
</evidence>
<keyword evidence="5 7" id="KW-0234">DNA repair</keyword>
<proteinExistence type="inferred from homology"/>
<comment type="subunit">
    <text evidence="7">Interacts with UvrB in an incision complex.</text>
</comment>
<keyword evidence="3 7" id="KW-0228">DNA excision</keyword>
<comment type="similarity">
    <text evidence="7">Belongs to the UvrC family.</text>
</comment>
<dbReference type="Pfam" id="PF14520">
    <property type="entry name" value="HHH_5"/>
    <property type="match status" value="1"/>
</dbReference>
<keyword evidence="2 7" id="KW-0227">DNA damage</keyword>
<evidence type="ECO:0000256" key="5">
    <source>
        <dbReference type="ARBA" id="ARBA00023204"/>
    </source>
</evidence>
<evidence type="ECO:0000256" key="6">
    <source>
        <dbReference type="ARBA" id="ARBA00023236"/>
    </source>
</evidence>
<dbReference type="InterPro" id="IPR036876">
    <property type="entry name" value="UVR_dom_sf"/>
</dbReference>
<dbReference type="InterPro" id="IPR047296">
    <property type="entry name" value="GIY-YIG_UvrC_Cho"/>
</dbReference>
<comment type="function">
    <text evidence="7">The UvrABC repair system catalyzes the recognition and processing of DNA lesions. UvrC both incises the 5' and 3' sides of the lesion. The N-terminal half is responsible for the 3' incision and the C-terminal half is responsible for the 5' incision.</text>
</comment>
<dbReference type="SUPFAM" id="SSF47781">
    <property type="entry name" value="RuvA domain 2-like"/>
    <property type="match status" value="1"/>
</dbReference>
<dbReference type="InterPro" id="IPR001162">
    <property type="entry name" value="UvrC_RNase_H_dom"/>
</dbReference>
<dbReference type="InterPro" id="IPR001943">
    <property type="entry name" value="UVR_dom"/>
</dbReference>
<dbReference type="SMART" id="SM00278">
    <property type="entry name" value="HhH1"/>
    <property type="match status" value="2"/>
</dbReference>
<evidence type="ECO:0000256" key="7">
    <source>
        <dbReference type="HAMAP-Rule" id="MF_00203"/>
    </source>
</evidence>
<name>A0A401FUH9_9BACT</name>
<keyword evidence="12" id="KW-1185">Reference proteome</keyword>
<dbReference type="GO" id="GO:0005737">
    <property type="term" value="C:cytoplasm"/>
    <property type="evidence" value="ECO:0007669"/>
    <property type="project" value="UniProtKB-SubCell"/>
</dbReference>
<evidence type="ECO:0000256" key="2">
    <source>
        <dbReference type="ARBA" id="ARBA00022763"/>
    </source>
</evidence>
<evidence type="ECO:0000313" key="11">
    <source>
        <dbReference type="EMBL" id="GBC60632.1"/>
    </source>
</evidence>
<comment type="caution">
    <text evidence="11">The sequence shown here is derived from an EMBL/GenBank/DDBJ whole genome shotgun (WGS) entry which is preliminary data.</text>
</comment>
<evidence type="ECO:0000259" key="9">
    <source>
        <dbReference type="PROSITE" id="PS50164"/>
    </source>
</evidence>
<evidence type="ECO:0000256" key="4">
    <source>
        <dbReference type="ARBA" id="ARBA00022881"/>
    </source>
</evidence>
<dbReference type="Pfam" id="PF01541">
    <property type="entry name" value="GIY-YIG"/>
    <property type="match status" value="1"/>
</dbReference>
<dbReference type="Gene3D" id="4.10.860.10">
    <property type="entry name" value="UVR domain"/>
    <property type="match status" value="1"/>
</dbReference>
<dbReference type="PROSITE" id="PS50151">
    <property type="entry name" value="UVR"/>
    <property type="match status" value="1"/>
</dbReference>
<dbReference type="RefSeq" id="WP_124328027.1">
    <property type="nucleotide sequence ID" value="NZ_BEXT01000001.1"/>
</dbReference>
<dbReference type="PANTHER" id="PTHR30562:SF1">
    <property type="entry name" value="UVRABC SYSTEM PROTEIN C"/>
    <property type="match status" value="1"/>
</dbReference>
<dbReference type="PROSITE" id="PS50165">
    <property type="entry name" value="UVRC"/>
    <property type="match status" value="1"/>
</dbReference>
<dbReference type="InterPro" id="IPR050066">
    <property type="entry name" value="UvrABC_protein_C"/>
</dbReference>
<dbReference type="NCBIfam" id="NF001824">
    <property type="entry name" value="PRK00558.1-5"/>
    <property type="match status" value="1"/>
</dbReference>
<evidence type="ECO:0000259" key="10">
    <source>
        <dbReference type="PROSITE" id="PS50165"/>
    </source>
</evidence>
<sequence length="604" mass="68139">MTDLKEKLANVSSAPGAYLMKDDAGKVIYVGKARNLKKRLASYFKSPDQLDMKTGVLVRQIVAFDTIITGTENEALILESNLIRRYRPRYNVILKDDKRYPSLRLDVQNPWPAISVVRKIENDGALYFGPFTSSRSVRQTLNFINKTFKLRKCKTKVLTKRDRPCLNCQMDGCLGPCCRKVDRAVYDGIVREVILFLKGRTPELIQEIETEMAAAAAVQAFEKAAELRDKMFGLKKILEKQVAISKDLKDRDVLALARSARHVVITRMAVRGGYLIDSRHFTFPPTLSTDAGILDAFIRQYYEKSRFIPPEILIPAEAEDAELLEGFLKTLKGKKVSLLQPRRGEKAHLLKMAVQNAGDRLRSLTESAETGIERLSRLQKRLRMQRFPERIECFDNSNISGTSPVAGMVVFENGAPKKSAYRKYKIRTVEEHDDYAYMAEVLTRRLGKGAQSEPYPDLLMVDGGKGQLGIALSVIRELGLEGAFEVAGIAKKDEKAGETEDKIYQPGRANPVIWGRDGDLLLFLQQIRDEAHRFAITFHRSRRRKNALTSEMDTIPGIGRQRKKALLKHFGSIRKIRAATLEELGAVPGISLKMAEAIRNTLRP</sequence>
<dbReference type="InterPro" id="IPR003583">
    <property type="entry name" value="Hlx-hairpin-Hlx_DNA-bd_motif"/>
</dbReference>
<dbReference type="InterPro" id="IPR004791">
    <property type="entry name" value="UvrC"/>
</dbReference>
<dbReference type="InterPro" id="IPR000305">
    <property type="entry name" value="GIY-YIG_endonuc"/>
</dbReference>
<dbReference type="EMBL" id="BEXT01000001">
    <property type="protein sequence ID" value="GBC60632.1"/>
    <property type="molecule type" value="Genomic_DNA"/>
</dbReference>
<dbReference type="SMART" id="SM00465">
    <property type="entry name" value="GIYc"/>
    <property type="match status" value="1"/>
</dbReference>
<dbReference type="NCBIfam" id="TIGR00194">
    <property type="entry name" value="uvrC"/>
    <property type="match status" value="1"/>
</dbReference>
<dbReference type="CDD" id="cd10434">
    <property type="entry name" value="GIY-YIG_UvrC_Cho"/>
    <property type="match status" value="1"/>
</dbReference>
<reference evidence="12" key="1">
    <citation type="submission" date="2017-11" db="EMBL/GenBank/DDBJ databases">
        <authorList>
            <person name="Watanabe M."/>
            <person name="Kojima H."/>
        </authorList>
    </citation>
    <scope>NUCLEOTIDE SEQUENCE [LARGE SCALE GENOMIC DNA]</scope>
    <source>
        <strain evidence="12">Tokyo 01</strain>
    </source>
</reference>
<dbReference type="Pfam" id="PF22920">
    <property type="entry name" value="UvrC_RNaseH"/>
    <property type="match status" value="1"/>
</dbReference>
<dbReference type="Gene3D" id="3.40.1440.10">
    <property type="entry name" value="GIY-YIG endonuclease"/>
    <property type="match status" value="1"/>
</dbReference>
<feature type="domain" description="UVR" evidence="8">
    <location>
        <begin position="202"/>
        <end position="237"/>
    </location>
</feature>
<dbReference type="SUPFAM" id="SSF46600">
    <property type="entry name" value="C-terminal UvrC-binding domain of UvrB"/>
    <property type="match status" value="1"/>
</dbReference>
<reference evidence="12" key="2">
    <citation type="submission" date="2019-01" db="EMBL/GenBank/DDBJ databases">
        <title>Genome sequence of Desulfonema ishimotonii strain Tokyo 01.</title>
        <authorList>
            <person name="Fukui M."/>
        </authorList>
    </citation>
    <scope>NUCLEOTIDE SEQUENCE [LARGE SCALE GENOMIC DNA]</scope>
    <source>
        <strain evidence="12">Tokyo 01</strain>
    </source>
</reference>
<dbReference type="PANTHER" id="PTHR30562">
    <property type="entry name" value="UVRC/OXIDOREDUCTASE"/>
    <property type="match status" value="1"/>
</dbReference>
<dbReference type="SUPFAM" id="SSF82771">
    <property type="entry name" value="GIY-YIG endonuclease"/>
    <property type="match status" value="1"/>
</dbReference>
<accession>A0A401FUH9</accession>
<dbReference type="GO" id="GO:0009380">
    <property type="term" value="C:excinuclease repair complex"/>
    <property type="evidence" value="ECO:0007669"/>
    <property type="project" value="InterPro"/>
</dbReference>
<feature type="domain" description="UvrC family homology region profile" evidence="10">
    <location>
        <begin position="253"/>
        <end position="475"/>
    </location>
</feature>
<dbReference type="AlphaFoldDB" id="A0A401FUH9"/>
<dbReference type="PROSITE" id="PS50164">
    <property type="entry name" value="GIY_YIG"/>
    <property type="match status" value="1"/>
</dbReference>
<dbReference type="InterPro" id="IPR010994">
    <property type="entry name" value="RuvA_2-like"/>
</dbReference>
<dbReference type="InterPro" id="IPR035901">
    <property type="entry name" value="GIY-YIG_endonuc_sf"/>
</dbReference>
<dbReference type="GO" id="GO:0009381">
    <property type="term" value="F:excinuclease ABC activity"/>
    <property type="evidence" value="ECO:0007669"/>
    <property type="project" value="UniProtKB-UniRule"/>
</dbReference>
<keyword evidence="4 7" id="KW-0267">Excision nuclease</keyword>
<dbReference type="Pfam" id="PF08459">
    <property type="entry name" value="UvrC_RNaseH_dom"/>
    <property type="match status" value="1"/>
</dbReference>
<dbReference type="HAMAP" id="MF_00203">
    <property type="entry name" value="UvrC"/>
    <property type="match status" value="1"/>
</dbReference>
<evidence type="ECO:0000256" key="3">
    <source>
        <dbReference type="ARBA" id="ARBA00022769"/>
    </source>
</evidence>
<dbReference type="GO" id="GO:0006289">
    <property type="term" value="P:nucleotide-excision repair"/>
    <property type="evidence" value="ECO:0007669"/>
    <property type="project" value="UniProtKB-UniRule"/>
</dbReference>
<gene>
    <name evidence="7" type="primary">uvrC</name>
    <name evidence="11" type="ORF">DENIS_1589</name>
</gene>